<accession>A0ABW1U663</accession>
<dbReference type="InterPro" id="IPR005184">
    <property type="entry name" value="DUF306_Meta_HslJ"/>
</dbReference>
<name>A0ABW1U663_9BURK</name>
<dbReference type="Proteomes" id="UP001596270">
    <property type="component" value="Unassembled WGS sequence"/>
</dbReference>
<dbReference type="EMBL" id="JBHSRS010000084">
    <property type="protein sequence ID" value="MFC6284166.1"/>
    <property type="molecule type" value="Genomic_DNA"/>
</dbReference>
<dbReference type="InterPro" id="IPR053196">
    <property type="entry name" value="Lipoprotein_YbaY-like"/>
</dbReference>
<feature type="signal peptide" evidence="1">
    <location>
        <begin position="1"/>
        <end position="25"/>
    </location>
</feature>
<sequence>MKTRSFLATALAAVIAAGLTPAVHAQPATDFVTVSGSATYLQRIALPPEAVLTVRIEDISSAGNNAQVLAETREPFGQRQTPLAYSLQVPSSAIDPKQSYSVRATITVGSELRFTTTRLYPALTQGAPNLVNVVLSDASTAQAQAPAATLQNTYWKLVEVGGRPVAMLPQQQREAGIMLSGDSPRLNGFSGCNALVGTYTQDGPALKFSQIAGTLMACTPALGELENSILEMLATTTGQRIEGQQLSLLGGTQVLARFEAVYLQ</sequence>
<dbReference type="RefSeq" id="WP_371439924.1">
    <property type="nucleotide sequence ID" value="NZ_JBHSRS010000084.1"/>
</dbReference>
<gene>
    <name evidence="3" type="ORF">ACFQND_23310</name>
</gene>
<keyword evidence="4" id="KW-1185">Reference proteome</keyword>
<proteinExistence type="predicted"/>
<dbReference type="Pfam" id="PF03724">
    <property type="entry name" value="META"/>
    <property type="match status" value="1"/>
</dbReference>
<dbReference type="Gene3D" id="2.40.128.270">
    <property type="match status" value="1"/>
</dbReference>
<keyword evidence="1" id="KW-0732">Signal</keyword>
<feature type="chain" id="PRO_5047107884" evidence="1">
    <location>
        <begin position="26"/>
        <end position="264"/>
    </location>
</feature>
<reference evidence="4" key="1">
    <citation type="journal article" date="2019" name="Int. J. Syst. Evol. Microbiol.">
        <title>The Global Catalogue of Microorganisms (GCM) 10K type strain sequencing project: providing services to taxonomists for standard genome sequencing and annotation.</title>
        <authorList>
            <consortium name="The Broad Institute Genomics Platform"/>
            <consortium name="The Broad Institute Genome Sequencing Center for Infectious Disease"/>
            <person name="Wu L."/>
            <person name="Ma J."/>
        </authorList>
    </citation>
    <scope>NUCLEOTIDE SEQUENCE [LARGE SCALE GENOMIC DNA]</scope>
    <source>
        <strain evidence="4">CCUG 39402</strain>
    </source>
</reference>
<evidence type="ECO:0000259" key="2">
    <source>
        <dbReference type="Pfam" id="PF03724"/>
    </source>
</evidence>
<keyword evidence="3" id="KW-0449">Lipoprotein</keyword>
<feature type="domain" description="DUF306" evidence="2">
    <location>
        <begin position="148"/>
        <end position="258"/>
    </location>
</feature>
<dbReference type="Pfam" id="PF09619">
    <property type="entry name" value="YscW"/>
    <property type="match status" value="1"/>
</dbReference>
<evidence type="ECO:0000313" key="4">
    <source>
        <dbReference type="Proteomes" id="UP001596270"/>
    </source>
</evidence>
<dbReference type="PANTHER" id="PTHR38013">
    <property type="entry name" value="GLYCOPROTEIN/POLYSACCHARIDE METABOLISM"/>
    <property type="match status" value="1"/>
</dbReference>
<comment type="caution">
    <text evidence="3">The sequence shown here is derived from an EMBL/GenBank/DDBJ whole genome shotgun (WGS) entry which is preliminary data.</text>
</comment>
<protein>
    <submittedName>
        <fullName evidence="3">YbaY family lipoprotein</fullName>
    </submittedName>
</protein>
<evidence type="ECO:0000313" key="3">
    <source>
        <dbReference type="EMBL" id="MFC6284166.1"/>
    </source>
</evidence>
<dbReference type="InterPro" id="IPR039366">
    <property type="entry name" value="Pilotin"/>
</dbReference>
<organism evidence="3 4">
    <name type="scientific">Polaromonas aquatica</name>
    <dbReference type="NCBI Taxonomy" id="332657"/>
    <lineage>
        <taxon>Bacteria</taxon>
        <taxon>Pseudomonadati</taxon>
        <taxon>Pseudomonadota</taxon>
        <taxon>Betaproteobacteria</taxon>
        <taxon>Burkholderiales</taxon>
        <taxon>Comamonadaceae</taxon>
        <taxon>Polaromonas</taxon>
    </lineage>
</organism>
<dbReference type="PANTHER" id="PTHR38013:SF1">
    <property type="entry name" value="GLYCOPROTEIN_POLYSACCHARIDE METABOLISM"/>
    <property type="match status" value="1"/>
</dbReference>
<dbReference type="InterPro" id="IPR038670">
    <property type="entry name" value="HslJ-like_sf"/>
</dbReference>
<evidence type="ECO:0000256" key="1">
    <source>
        <dbReference type="SAM" id="SignalP"/>
    </source>
</evidence>